<reference evidence="2" key="1">
    <citation type="submission" date="2022-06" db="EMBL/GenBank/DDBJ databases">
        <title>Uncovering the hologenomic basis of an extraordinary plant invasion.</title>
        <authorList>
            <person name="Bieker V.C."/>
            <person name="Martin M.D."/>
            <person name="Gilbert T."/>
            <person name="Hodgins K."/>
            <person name="Battlay P."/>
            <person name="Petersen B."/>
            <person name="Wilson J."/>
        </authorList>
    </citation>
    <scope>NUCLEOTIDE SEQUENCE</scope>
    <source>
        <strain evidence="2">AA19_3_7</strain>
        <tissue evidence="2">Leaf</tissue>
    </source>
</reference>
<accession>A0AAD5BKQ6</accession>
<keyword evidence="1" id="KW-0175">Coiled coil</keyword>
<proteinExistence type="predicted"/>
<gene>
    <name evidence="2" type="ORF">M8C21_033622</name>
</gene>
<comment type="caution">
    <text evidence="2">The sequence shown here is derived from an EMBL/GenBank/DDBJ whole genome shotgun (WGS) entry which is preliminary data.</text>
</comment>
<evidence type="ECO:0000256" key="1">
    <source>
        <dbReference type="SAM" id="Coils"/>
    </source>
</evidence>
<feature type="coiled-coil region" evidence="1">
    <location>
        <begin position="16"/>
        <end position="53"/>
    </location>
</feature>
<keyword evidence="3" id="KW-1185">Reference proteome</keyword>
<evidence type="ECO:0000313" key="2">
    <source>
        <dbReference type="EMBL" id="KAI7725077.1"/>
    </source>
</evidence>
<organism evidence="2 3">
    <name type="scientific">Ambrosia artemisiifolia</name>
    <name type="common">Common ragweed</name>
    <dbReference type="NCBI Taxonomy" id="4212"/>
    <lineage>
        <taxon>Eukaryota</taxon>
        <taxon>Viridiplantae</taxon>
        <taxon>Streptophyta</taxon>
        <taxon>Embryophyta</taxon>
        <taxon>Tracheophyta</taxon>
        <taxon>Spermatophyta</taxon>
        <taxon>Magnoliopsida</taxon>
        <taxon>eudicotyledons</taxon>
        <taxon>Gunneridae</taxon>
        <taxon>Pentapetalae</taxon>
        <taxon>asterids</taxon>
        <taxon>campanulids</taxon>
        <taxon>Asterales</taxon>
        <taxon>Asteraceae</taxon>
        <taxon>Asteroideae</taxon>
        <taxon>Heliantheae alliance</taxon>
        <taxon>Heliantheae</taxon>
        <taxon>Ambrosia</taxon>
    </lineage>
</organism>
<dbReference type="AlphaFoldDB" id="A0AAD5BKQ6"/>
<evidence type="ECO:0000313" key="3">
    <source>
        <dbReference type="Proteomes" id="UP001206925"/>
    </source>
</evidence>
<name>A0AAD5BKQ6_AMBAR</name>
<dbReference type="EMBL" id="JAMZMK010012064">
    <property type="protein sequence ID" value="KAI7725077.1"/>
    <property type="molecule type" value="Genomic_DNA"/>
</dbReference>
<dbReference type="Proteomes" id="UP001206925">
    <property type="component" value="Unassembled WGS sequence"/>
</dbReference>
<sequence>MESTIVSSGFDLNRYVVDHENVANSAIEAIKELEALHKKYQQLSDDLHQLGDEEYGPHSSINSPNSLEGSFNYFMILKKMKTKAMFKLRTKKILVKMEQ</sequence>
<protein>
    <submittedName>
        <fullName evidence="2">Uncharacterized protein</fullName>
    </submittedName>
</protein>